<proteinExistence type="predicted"/>
<dbReference type="EMBL" id="JAINUG010000261">
    <property type="protein sequence ID" value="KAJ8384983.1"/>
    <property type="molecule type" value="Genomic_DNA"/>
</dbReference>
<organism evidence="1 2">
    <name type="scientific">Aldrovandia affinis</name>
    <dbReference type="NCBI Taxonomy" id="143900"/>
    <lineage>
        <taxon>Eukaryota</taxon>
        <taxon>Metazoa</taxon>
        <taxon>Chordata</taxon>
        <taxon>Craniata</taxon>
        <taxon>Vertebrata</taxon>
        <taxon>Euteleostomi</taxon>
        <taxon>Actinopterygii</taxon>
        <taxon>Neopterygii</taxon>
        <taxon>Teleostei</taxon>
        <taxon>Notacanthiformes</taxon>
        <taxon>Halosauridae</taxon>
        <taxon>Aldrovandia</taxon>
    </lineage>
</organism>
<name>A0AAD7RIJ0_9TELE</name>
<keyword evidence="2" id="KW-1185">Reference proteome</keyword>
<comment type="caution">
    <text evidence="1">The sequence shown here is derived from an EMBL/GenBank/DDBJ whole genome shotgun (WGS) entry which is preliminary data.</text>
</comment>
<reference evidence="1" key="1">
    <citation type="journal article" date="2023" name="Science">
        <title>Genome structures resolve the early diversification of teleost fishes.</title>
        <authorList>
            <person name="Parey E."/>
            <person name="Louis A."/>
            <person name="Montfort J."/>
            <person name="Bouchez O."/>
            <person name="Roques C."/>
            <person name="Iampietro C."/>
            <person name="Lluch J."/>
            <person name="Castinel A."/>
            <person name="Donnadieu C."/>
            <person name="Desvignes T."/>
            <person name="Floi Bucao C."/>
            <person name="Jouanno E."/>
            <person name="Wen M."/>
            <person name="Mejri S."/>
            <person name="Dirks R."/>
            <person name="Jansen H."/>
            <person name="Henkel C."/>
            <person name="Chen W.J."/>
            <person name="Zahm M."/>
            <person name="Cabau C."/>
            <person name="Klopp C."/>
            <person name="Thompson A.W."/>
            <person name="Robinson-Rechavi M."/>
            <person name="Braasch I."/>
            <person name="Lecointre G."/>
            <person name="Bobe J."/>
            <person name="Postlethwait J.H."/>
            <person name="Berthelot C."/>
            <person name="Roest Crollius H."/>
            <person name="Guiguen Y."/>
        </authorList>
    </citation>
    <scope>NUCLEOTIDE SEQUENCE</scope>
    <source>
        <strain evidence="1">NC1722</strain>
    </source>
</reference>
<accession>A0AAD7RIJ0</accession>
<evidence type="ECO:0000313" key="2">
    <source>
        <dbReference type="Proteomes" id="UP001221898"/>
    </source>
</evidence>
<dbReference type="Proteomes" id="UP001221898">
    <property type="component" value="Unassembled WGS sequence"/>
</dbReference>
<dbReference type="AlphaFoldDB" id="A0AAD7RIJ0"/>
<sequence length="68" mass="6787">MVEYPSLSLSLGDEIIAIAKQFRPRASGESSQGQGFTRTVTVVAAVVGAVTACGETGGGAQAGRMDAG</sequence>
<gene>
    <name evidence="1" type="ORF">AAFF_G00196490</name>
</gene>
<protein>
    <submittedName>
        <fullName evidence="1">Uncharacterized protein</fullName>
    </submittedName>
</protein>
<evidence type="ECO:0000313" key="1">
    <source>
        <dbReference type="EMBL" id="KAJ8384983.1"/>
    </source>
</evidence>